<dbReference type="InterPro" id="IPR003439">
    <property type="entry name" value="ABC_transporter-like_ATP-bd"/>
</dbReference>
<dbReference type="InterPro" id="IPR027417">
    <property type="entry name" value="P-loop_NTPase"/>
</dbReference>
<evidence type="ECO:0000313" key="7">
    <source>
        <dbReference type="Proteomes" id="UP000824089"/>
    </source>
</evidence>
<evidence type="ECO:0000313" key="6">
    <source>
        <dbReference type="EMBL" id="HIU29436.1"/>
    </source>
</evidence>
<evidence type="ECO:0000256" key="2">
    <source>
        <dbReference type="ARBA" id="ARBA00022448"/>
    </source>
</evidence>
<proteinExistence type="inferred from homology"/>
<dbReference type="AlphaFoldDB" id="A0A9D1LA13"/>
<dbReference type="InterPro" id="IPR017911">
    <property type="entry name" value="MacB-like_ATP-bd"/>
</dbReference>
<dbReference type="PROSITE" id="PS50893">
    <property type="entry name" value="ABC_TRANSPORTER_2"/>
    <property type="match status" value="1"/>
</dbReference>
<comment type="caution">
    <text evidence="6">The sequence shown here is derived from an EMBL/GenBank/DDBJ whole genome shotgun (WGS) entry which is preliminary data.</text>
</comment>
<keyword evidence="2" id="KW-0813">Transport</keyword>
<dbReference type="Gene3D" id="3.40.50.300">
    <property type="entry name" value="P-loop containing nucleotide triphosphate hydrolases"/>
    <property type="match status" value="1"/>
</dbReference>
<dbReference type="GO" id="GO:0016887">
    <property type="term" value="F:ATP hydrolysis activity"/>
    <property type="evidence" value="ECO:0007669"/>
    <property type="project" value="InterPro"/>
</dbReference>
<protein>
    <submittedName>
        <fullName evidence="6">ABC transporter ATP-binding protein</fullName>
    </submittedName>
</protein>
<evidence type="ECO:0000256" key="3">
    <source>
        <dbReference type="ARBA" id="ARBA00022741"/>
    </source>
</evidence>
<evidence type="ECO:0000256" key="1">
    <source>
        <dbReference type="ARBA" id="ARBA00005417"/>
    </source>
</evidence>
<reference evidence="6" key="2">
    <citation type="journal article" date="2021" name="PeerJ">
        <title>Extensive microbial diversity within the chicken gut microbiome revealed by metagenomics and culture.</title>
        <authorList>
            <person name="Gilroy R."/>
            <person name="Ravi A."/>
            <person name="Getino M."/>
            <person name="Pursley I."/>
            <person name="Horton D.L."/>
            <person name="Alikhan N.F."/>
            <person name="Baker D."/>
            <person name="Gharbi K."/>
            <person name="Hall N."/>
            <person name="Watson M."/>
            <person name="Adriaenssens E.M."/>
            <person name="Foster-Nyarko E."/>
            <person name="Jarju S."/>
            <person name="Secka A."/>
            <person name="Antonio M."/>
            <person name="Oren A."/>
            <person name="Chaudhuri R.R."/>
            <person name="La Ragione R."/>
            <person name="Hildebrand F."/>
            <person name="Pallen M.J."/>
        </authorList>
    </citation>
    <scope>NUCLEOTIDE SEQUENCE</scope>
    <source>
        <strain evidence="6">CHK195-4489</strain>
    </source>
</reference>
<dbReference type="EMBL" id="DVMM01000079">
    <property type="protein sequence ID" value="HIU29436.1"/>
    <property type="molecule type" value="Genomic_DNA"/>
</dbReference>
<keyword evidence="3" id="KW-0547">Nucleotide-binding</keyword>
<feature type="domain" description="ABC transporter" evidence="5">
    <location>
        <begin position="8"/>
        <end position="233"/>
    </location>
</feature>
<dbReference type="CDD" id="cd03255">
    <property type="entry name" value="ABC_MJ0796_LolCDE_FtsE"/>
    <property type="match status" value="1"/>
</dbReference>
<accession>A0A9D1LA13</accession>
<dbReference type="PANTHER" id="PTHR42798">
    <property type="entry name" value="LIPOPROTEIN-RELEASING SYSTEM ATP-BINDING PROTEIN LOLD"/>
    <property type="match status" value="1"/>
</dbReference>
<keyword evidence="4 6" id="KW-0067">ATP-binding</keyword>
<comment type="similarity">
    <text evidence="1">Belongs to the ABC transporter superfamily.</text>
</comment>
<dbReference type="Pfam" id="PF00005">
    <property type="entry name" value="ABC_tran"/>
    <property type="match status" value="1"/>
</dbReference>
<gene>
    <name evidence="6" type="ORF">IAD50_03965</name>
</gene>
<reference evidence="6" key="1">
    <citation type="submission" date="2020-10" db="EMBL/GenBank/DDBJ databases">
        <authorList>
            <person name="Gilroy R."/>
        </authorList>
    </citation>
    <scope>NUCLEOTIDE SEQUENCE</scope>
    <source>
        <strain evidence="6">CHK195-4489</strain>
    </source>
</reference>
<dbReference type="PANTHER" id="PTHR42798:SF7">
    <property type="entry name" value="ALPHA-D-RIBOSE 1-METHYLPHOSPHONATE 5-TRIPHOSPHATE SYNTHASE SUBUNIT PHNL"/>
    <property type="match status" value="1"/>
</dbReference>
<dbReference type="InterPro" id="IPR003593">
    <property type="entry name" value="AAA+_ATPase"/>
</dbReference>
<dbReference type="Proteomes" id="UP000824089">
    <property type="component" value="Unassembled WGS sequence"/>
</dbReference>
<evidence type="ECO:0000256" key="4">
    <source>
        <dbReference type="ARBA" id="ARBA00022840"/>
    </source>
</evidence>
<dbReference type="GO" id="GO:0005524">
    <property type="term" value="F:ATP binding"/>
    <property type="evidence" value="ECO:0007669"/>
    <property type="project" value="UniProtKB-KW"/>
</dbReference>
<evidence type="ECO:0000259" key="5">
    <source>
        <dbReference type="PROSITE" id="PS50893"/>
    </source>
</evidence>
<sequence length="233" mass="26340">MRESINTITIENISHAYRDDESVLRNVNAIFEKGDSISIMGTSGVGKTTLLKIMSGLMKPSDGKVLFDHIDYYTLSEKKQISFRRDNFGFVFQSFELISELTVYENIIFPLLLGGKKEKKAAAKEYAEELCSALELDDLRSRYPGELSGGQQQRTAIARALIRRPEILFCDEPTGNLDQSTSEAVMNLLTQINERYHTTLIIVTHDREIAARTRKIYRMSENGVLSEERGASC</sequence>
<name>A0A9D1LA13_9CLOT</name>
<organism evidence="6 7">
    <name type="scientific">Candidatus Egerieisoma faecipullorum</name>
    <dbReference type="NCBI Taxonomy" id="2840963"/>
    <lineage>
        <taxon>Bacteria</taxon>
        <taxon>Bacillati</taxon>
        <taxon>Bacillota</taxon>
        <taxon>Clostridia</taxon>
        <taxon>Eubacteriales</taxon>
        <taxon>Clostridiaceae</taxon>
        <taxon>Clostridiaceae incertae sedis</taxon>
        <taxon>Candidatus Egerieisoma</taxon>
    </lineage>
</organism>
<dbReference type="SMART" id="SM00382">
    <property type="entry name" value="AAA"/>
    <property type="match status" value="1"/>
</dbReference>
<dbReference type="SUPFAM" id="SSF52540">
    <property type="entry name" value="P-loop containing nucleoside triphosphate hydrolases"/>
    <property type="match status" value="1"/>
</dbReference>